<sequence>MNPVYSIKEAINKIENYCAYQERCHDEVVQKLRSMKMDSEETDTIMVHLISANFLNEERFACSFARGKHRIKFWGKIRIVNELKFRKITQYNINLALKEIDPQEYLSNFDTVAERNWESILETNNLKKRKKFCDYLLRKGFESNLIYEKVRELENSNTDDTNAVDQYPI</sequence>
<dbReference type="GO" id="GO:0005737">
    <property type="term" value="C:cytoplasm"/>
    <property type="evidence" value="ECO:0007669"/>
    <property type="project" value="UniProtKB-SubCell"/>
</dbReference>
<comment type="similarity">
    <text evidence="2">Belongs to the RecX family.</text>
</comment>
<accession>A0A4R5AX46</accession>
<evidence type="ECO:0000259" key="5">
    <source>
        <dbReference type="Pfam" id="PF02631"/>
    </source>
</evidence>
<dbReference type="AlphaFoldDB" id="A0A4R5AX46"/>
<dbReference type="Pfam" id="PF21981">
    <property type="entry name" value="RecX_HTH3"/>
    <property type="match status" value="1"/>
</dbReference>
<evidence type="ECO:0000256" key="2">
    <source>
        <dbReference type="ARBA" id="ARBA00009695"/>
    </source>
</evidence>
<evidence type="ECO:0000313" key="8">
    <source>
        <dbReference type="Proteomes" id="UP000295278"/>
    </source>
</evidence>
<dbReference type="InterPro" id="IPR036388">
    <property type="entry name" value="WH-like_DNA-bd_sf"/>
</dbReference>
<comment type="subcellular location">
    <subcellularLocation>
        <location evidence="1">Cytoplasm</location>
    </subcellularLocation>
</comment>
<evidence type="ECO:0000256" key="3">
    <source>
        <dbReference type="ARBA" id="ARBA00018111"/>
    </source>
</evidence>
<dbReference type="EMBL" id="SMFM01000001">
    <property type="protein sequence ID" value="TDD78078.1"/>
    <property type="molecule type" value="Genomic_DNA"/>
</dbReference>
<dbReference type="InterPro" id="IPR053925">
    <property type="entry name" value="RecX_HTH_3rd"/>
</dbReference>
<evidence type="ECO:0000259" key="6">
    <source>
        <dbReference type="Pfam" id="PF21981"/>
    </source>
</evidence>
<dbReference type="OrthoDB" id="1523826at2"/>
<feature type="domain" description="RecX third three-helical" evidence="6">
    <location>
        <begin position="104"/>
        <end position="148"/>
    </location>
</feature>
<evidence type="ECO:0000313" key="7">
    <source>
        <dbReference type="EMBL" id="TDD78078.1"/>
    </source>
</evidence>
<gene>
    <name evidence="7" type="ORF">E0F89_00125</name>
</gene>
<dbReference type="GO" id="GO:0006282">
    <property type="term" value="P:regulation of DNA repair"/>
    <property type="evidence" value="ECO:0007669"/>
    <property type="project" value="InterPro"/>
</dbReference>
<dbReference type="InterPro" id="IPR053924">
    <property type="entry name" value="RecX_HTH_2nd"/>
</dbReference>
<dbReference type="InterPro" id="IPR003783">
    <property type="entry name" value="Regulatory_RecX"/>
</dbReference>
<dbReference type="Pfam" id="PF02631">
    <property type="entry name" value="RecX_HTH2"/>
    <property type="match status" value="1"/>
</dbReference>
<feature type="domain" description="RecX second three-helical" evidence="5">
    <location>
        <begin position="56"/>
        <end position="97"/>
    </location>
</feature>
<protein>
    <recommendedName>
        <fullName evidence="3">Regulatory protein RecX</fullName>
    </recommendedName>
</protein>
<organism evidence="7 8">
    <name type="scientific">Flavobacterium caseinilyticum</name>
    <dbReference type="NCBI Taxonomy" id="2541732"/>
    <lineage>
        <taxon>Bacteria</taxon>
        <taxon>Pseudomonadati</taxon>
        <taxon>Bacteroidota</taxon>
        <taxon>Flavobacteriia</taxon>
        <taxon>Flavobacteriales</taxon>
        <taxon>Flavobacteriaceae</taxon>
        <taxon>Flavobacterium</taxon>
    </lineage>
</organism>
<dbReference type="Gene3D" id="1.10.10.10">
    <property type="entry name" value="Winged helix-like DNA-binding domain superfamily/Winged helix DNA-binding domain"/>
    <property type="match status" value="2"/>
</dbReference>
<reference evidence="7 8" key="1">
    <citation type="submission" date="2019-03" db="EMBL/GenBank/DDBJ databases">
        <title>Flavobacterium AT-3-2 sp. nov., isolated from arctic soil.</title>
        <authorList>
            <person name="Chaudhary D.K."/>
        </authorList>
    </citation>
    <scope>NUCLEOTIDE SEQUENCE [LARGE SCALE GENOMIC DNA]</scope>
    <source>
        <strain evidence="7 8">AT-3-2</strain>
    </source>
</reference>
<proteinExistence type="inferred from homology"/>
<evidence type="ECO:0000256" key="1">
    <source>
        <dbReference type="ARBA" id="ARBA00004496"/>
    </source>
</evidence>
<dbReference type="Proteomes" id="UP000295278">
    <property type="component" value="Unassembled WGS sequence"/>
</dbReference>
<dbReference type="PANTHER" id="PTHR33602:SF1">
    <property type="entry name" value="REGULATORY PROTEIN RECX FAMILY PROTEIN"/>
    <property type="match status" value="1"/>
</dbReference>
<dbReference type="PANTHER" id="PTHR33602">
    <property type="entry name" value="REGULATORY PROTEIN RECX FAMILY PROTEIN"/>
    <property type="match status" value="1"/>
</dbReference>
<name>A0A4R5AX46_9FLAO</name>
<dbReference type="RefSeq" id="WP_131907847.1">
    <property type="nucleotide sequence ID" value="NZ_SMFM01000001.1"/>
</dbReference>
<keyword evidence="8" id="KW-1185">Reference proteome</keyword>
<keyword evidence="4" id="KW-0963">Cytoplasm</keyword>
<evidence type="ECO:0000256" key="4">
    <source>
        <dbReference type="ARBA" id="ARBA00022490"/>
    </source>
</evidence>
<comment type="caution">
    <text evidence="7">The sequence shown here is derived from an EMBL/GenBank/DDBJ whole genome shotgun (WGS) entry which is preliminary data.</text>
</comment>